<evidence type="ECO:0000313" key="3">
    <source>
        <dbReference type="Proteomes" id="UP000235786"/>
    </source>
</evidence>
<dbReference type="InterPro" id="IPR052895">
    <property type="entry name" value="HetReg/Transcr_Mod"/>
</dbReference>
<dbReference type="Proteomes" id="UP000235786">
    <property type="component" value="Unassembled WGS sequence"/>
</dbReference>
<gene>
    <name evidence="2" type="ORF">L207DRAFT_519020</name>
</gene>
<dbReference type="EMBL" id="KZ613960">
    <property type="protein sequence ID" value="PMD32208.1"/>
    <property type="molecule type" value="Genomic_DNA"/>
</dbReference>
<evidence type="ECO:0000259" key="1">
    <source>
        <dbReference type="Pfam" id="PF06985"/>
    </source>
</evidence>
<reference evidence="2 3" key="1">
    <citation type="submission" date="2016-04" db="EMBL/GenBank/DDBJ databases">
        <title>A degradative enzymes factory behind the ericoid mycorrhizal symbiosis.</title>
        <authorList>
            <consortium name="DOE Joint Genome Institute"/>
            <person name="Martino E."/>
            <person name="Morin E."/>
            <person name="Grelet G."/>
            <person name="Kuo A."/>
            <person name="Kohler A."/>
            <person name="Daghino S."/>
            <person name="Barry K."/>
            <person name="Choi C."/>
            <person name="Cichocki N."/>
            <person name="Clum A."/>
            <person name="Copeland A."/>
            <person name="Hainaut M."/>
            <person name="Haridas S."/>
            <person name="Labutti K."/>
            <person name="Lindquist E."/>
            <person name="Lipzen A."/>
            <person name="Khouja H.-R."/>
            <person name="Murat C."/>
            <person name="Ohm R."/>
            <person name="Olson A."/>
            <person name="Spatafora J."/>
            <person name="Veneault-Fourrey C."/>
            <person name="Henrissat B."/>
            <person name="Grigoriev I."/>
            <person name="Martin F."/>
            <person name="Perotto S."/>
        </authorList>
    </citation>
    <scope>NUCLEOTIDE SEQUENCE [LARGE SCALE GENOMIC DNA]</scope>
    <source>
        <strain evidence="2 3">F</strain>
    </source>
</reference>
<feature type="domain" description="Heterokaryon incompatibility" evidence="1">
    <location>
        <begin position="51"/>
        <end position="212"/>
    </location>
</feature>
<dbReference type="PANTHER" id="PTHR24148:SF73">
    <property type="entry name" value="HET DOMAIN PROTEIN (AFU_ORTHOLOGUE AFUA_8G01020)"/>
    <property type="match status" value="1"/>
</dbReference>
<keyword evidence="3" id="KW-1185">Reference proteome</keyword>
<dbReference type="Pfam" id="PF06985">
    <property type="entry name" value="HET"/>
    <property type="match status" value="1"/>
</dbReference>
<dbReference type="STRING" id="1149755.A0A2J6R114"/>
<dbReference type="InterPro" id="IPR010730">
    <property type="entry name" value="HET"/>
</dbReference>
<accession>A0A2J6R114</accession>
<dbReference type="OrthoDB" id="2157530at2759"/>
<evidence type="ECO:0000313" key="2">
    <source>
        <dbReference type="EMBL" id="PMD32208.1"/>
    </source>
</evidence>
<organism evidence="2 3">
    <name type="scientific">Hyaloscypha variabilis (strain UAMH 11265 / GT02V1 / F)</name>
    <name type="common">Meliniomyces variabilis</name>
    <dbReference type="NCBI Taxonomy" id="1149755"/>
    <lineage>
        <taxon>Eukaryota</taxon>
        <taxon>Fungi</taxon>
        <taxon>Dikarya</taxon>
        <taxon>Ascomycota</taxon>
        <taxon>Pezizomycotina</taxon>
        <taxon>Leotiomycetes</taxon>
        <taxon>Helotiales</taxon>
        <taxon>Hyaloscyphaceae</taxon>
        <taxon>Hyaloscypha</taxon>
        <taxon>Hyaloscypha variabilis</taxon>
    </lineage>
</organism>
<protein>
    <submittedName>
        <fullName evidence="2">HET-domain-containing protein</fullName>
    </submittedName>
</protein>
<dbReference type="PANTHER" id="PTHR24148">
    <property type="entry name" value="ANKYRIN REPEAT DOMAIN-CONTAINING PROTEIN 39 HOMOLOG-RELATED"/>
    <property type="match status" value="1"/>
</dbReference>
<name>A0A2J6R114_HYAVF</name>
<proteinExistence type="predicted"/>
<sequence>MASNECPFVYQRLDSEDRSSFRLLSLLPGDFDSPLDCTLTHTQRGSQCQPYEALSYAWGDPTLSSEITLNGKQLPITHNLEQALRCLRENPWGLPRMLWVDAICIDQGHVSERNHQVTQMGEIYAEAESVVIWLGEASGDSDVALAFMLNVYEDFSANGGITMESLKSGQIVQSNLDRKLKEFLNGKWHNELLAGLQILARPWWRRAWIVQELVVAKDAVFHCGQKSFAWSVMEAFIIAASYGRGTLRRKMPTLFIHNETINAARGICHLRASFSRGRPIPLWKLLKRLYRQQCTDPRDKIYSVLGMTHTKMRERLKPDYSKSVSQVFTEAIAADMIDGGDLNALLLVKHGDKASSEDFPSWVADLREVYRPEWLVFPKSQRPAFISFSPNSRILCTDGFIVDSVAETRLQGTYVEFQYVPIVHQNKWTWDIEQITATLLDRGVVYVKKKDNRPRNNLRDVERLVYEVISAGLNTDHQGWVQHTITYPDEEANGSKAGVDKMVSRKVQLQLSRLRELKSDNRSGNESLKPRRWKNILNTAVLVTAGRGLILSSKRHMGLAPTATQPGDCIFVLNGLPELAILRPQPDGTDKFVGAAYIHGYMNEEWQDDLDRGVFQTQTVRIS</sequence>
<dbReference type="AlphaFoldDB" id="A0A2J6R114"/>